<dbReference type="Pfam" id="PF19699">
    <property type="entry name" value="CLSTN_C"/>
    <property type="match status" value="2"/>
</dbReference>
<gene>
    <name evidence="18" type="ORF">DBV15_01029</name>
</gene>
<keyword evidence="4" id="KW-0677">Repeat</keyword>
<dbReference type="PANTHER" id="PTHR14139">
    <property type="entry name" value="CALSYNTENIN"/>
    <property type="match status" value="1"/>
</dbReference>
<evidence type="ECO:0000256" key="13">
    <source>
        <dbReference type="ARBA" id="ARBA00035015"/>
    </source>
</evidence>
<comment type="caution">
    <text evidence="18">The sequence shown here is derived from an EMBL/GenBank/DDBJ whole genome shotgun (WGS) entry which is preliminary data.</text>
</comment>
<keyword evidence="3" id="KW-0732">Signal</keyword>
<keyword evidence="10" id="KW-0325">Glycoprotein</keyword>
<reference evidence="18 19" key="1">
    <citation type="journal article" date="2019" name="Philos. Trans. R. Soc. Lond., B, Biol. Sci.">
        <title>Ant behaviour and brain gene expression of defending hosts depend on the ecological success of the intruding social parasite.</title>
        <authorList>
            <person name="Kaur R."/>
            <person name="Stoldt M."/>
            <person name="Jongepier E."/>
            <person name="Feldmeyer B."/>
            <person name="Menzel F."/>
            <person name="Bornberg-Bauer E."/>
            <person name="Foitzik S."/>
        </authorList>
    </citation>
    <scope>NUCLEOTIDE SEQUENCE [LARGE SCALE GENOMIC DNA]</scope>
    <source>
        <tissue evidence="18">Whole body</tissue>
    </source>
</reference>
<dbReference type="PANTHER" id="PTHR14139:SF2">
    <property type="entry name" value="CALSYNTENIN-1"/>
    <property type="match status" value="1"/>
</dbReference>
<evidence type="ECO:0000313" key="19">
    <source>
        <dbReference type="Proteomes" id="UP000310200"/>
    </source>
</evidence>
<evidence type="ECO:0000256" key="9">
    <source>
        <dbReference type="ARBA" id="ARBA00023136"/>
    </source>
</evidence>
<keyword evidence="19" id="KW-1185">Reference proteome</keyword>
<keyword evidence="7 16" id="KW-1133">Transmembrane helix</keyword>
<dbReference type="SUPFAM" id="SSF55811">
    <property type="entry name" value="Nudix"/>
    <property type="match status" value="1"/>
</dbReference>
<dbReference type="CDD" id="cd18870">
    <property type="entry name" value="NUDIX_AcylCoAdiphos_Nudt19"/>
    <property type="match status" value="1"/>
</dbReference>
<dbReference type="GO" id="GO:0051965">
    <property type="term" value="P:positive regulation of synapse assembly"/>
    <property type="evidence" value="ECO:0007669"/>
    <property type="project" value="TreeGrafter"/>
</dbReference>
<name>A0A4V6RG11_9HYME</name>
<feature type="compositionally biased region" description="Acidic residues" evidence="15">
    <location>
        <begin position="1272"/>
        <end position="1301"/>
    </location>
</feature>
<dbReference type="GO" id="GO:0045211">
    <property type="term" value="C:postsynaptic membrane"/>
    <property type="evidence" value="ECO:0007669"/>
    <property type="project" value="UniProtKB-SubCell"/>
</dbReference>
<dbReference type="GO" id="GO:0009986">
    <property type="term" value="C:cell surface"/>
    <property type="evidence" value="ECO:0007669"/>
    <property type="project" value="TreeGrafter"/>
</dbReference>
<dbReference type="GO" id="GO:0050806">
    <property type="term" value="P:positive regulation of synaptic transmission"/>
    <property type="evidence" value="ECO:0007669"/>
    <property type="project" value="TreeGrafter"/>
</dbReference>
<evidence type="ECO:0000256" key="5">
    <source>
        <dbReference type="ARBA" id="ARBA00022837"/>
    </source>
</evidence>
<feature type="compositionally biased region" description="Basic and acidic residues" evidence="15">
    <location>
        <begin position="1261"/>
        <end position="1271"/>
    </location>
</feature>
<organism evidence="18 19">
    <name type="scientific">Temnothorax longispinosus</name>
    <dbReference type="NCBI Taxonomy" id="300112"/>
    <lineage>
        <taxon>Eukaryota</taxon>
        <taxon>Metazoa</taxon>
        <taxon>Ecdysozoa</taxon>
        <taxon>Arthropoda</taxon>
        <taxon>Hexapoda</taxon>
        <taxon>Insecta</taxon>
        <taxon>Pterygota</taxon>
        <taxon>Neoptera</taxon>
        <taxon>Endopterygota</taxon>
        <taxon>Hymenoptera</taxon>
        <taxon>Apocrita</taxon>
        <taxon>Aculeata</taxon>
        <taxon>Formicoidea</taxon>
        <taxon>Formicidae</taxon>
        <taxon>Myrmicinae</taxon>
        <taxon>Temnothorax</taxon>
    </lineage>
</organism>
<keyword evidence="9 16" id="KW-0472">Membrane</keyword>
<dbReference type="EMBL" id="QBLH01003951">
    <property type="protein sequence ID" value="TGZ32194.1"/>
    <property type="molecule type" value="Genomic_DNA"/>
</dbReference>
<protein>
    <recommendedName>
        <fullName evidence="17">Cadherin domain-containing protein</fullName>
    </recommendedName>
</protein>
<dbReference type="PROSITE" id="PS50268">
    <property type="entry name" value="CADHERIN_2"/>
    <property type="match status" value="2"/>
</dbReference>
<evidence type="ECO:0000256" key="10">
    <source>
        <dbReference type="ARBA" id="ARBA00023180"/>
    </source>
</evidence>
<comment type="subcellular location">
    <subcellularLocation>
        <location evidence="12">Postsynaptic cell membrane</location>
        <topology evidence="12">Single-pass type I membrane protein</topology>
    </subcellularLocation>
</comment>
<evidence type="ECO:0000256" key="1">
    <source>
        <dbReference type="ARBA" id="ARBA00022475"/>
    </source>
</evidence>
<evidence type="ECO:0000256" key="14">
    <source>
        <dbReference type="PROSITE-ProRule" id="PRU00043"/>
    </source>
</evidence>
<comment type="similarity">
    <text evidence="13">Belongs to the calsyntenin family.</text>
</comment>
<keyword evidence="1" id="KW-1003">Cell membrane</keyword>
<dbReference type="Pfam" id="PF00028">
    <property type="entry name" value="Cadherin"/>
    <property type="match status" value="1"/>
</dbReference>
<evidence type="ECO:0000313" key="18">
    <source>
        <dbReference type="EMBL" id="TGZ32194.1"/>
    </source>
</evidence>
<dbReference type="InterPro" id="IPR015797">
    <property type="entry name" value="NUDIX_hydrolase-like_dom_sf"/>
</dbReference>
<dbReference type="SMART" id="SM00112">
    <property type="entry name" value="CA"/>
    <property type="match status" value="2"/>
</dbReference>
<evidence type="ECO:0000256" key="8">
    <source>
        <dbReference type="ARBA" id="ARBA00023018"/>
    </source>
</evidence>
<dbReference type="STRING" id="300112.A0A4V6RG11"/>
<feature type="transmembrane region" description="Helical" evidence="16">
    <location>
        <begin position="1199"/>
        <end position="1220"/>
    </location>
</feature>
<dbReference type="Gene3D" id="3.90.79.10">
    <property type="entry name" value="Nucleoside Triphosphate Pyrophosphohydrolase"/>
    <property type="match status" value="1"/>
</dbReference>
<keyword evidence="2 16" id="KW-0812">Transmembrane</keyword>
<dbReference type="InterPro" id="IPR002126">
    <property type="entry name" value="Cadherin-like_dom"/>
</dbReference>
<dbReference type="GO" id="GO:0005509">
    <property type="term" value="F:calcium ion binding"/>
    <property type="evidence" value="ECO:0007669"/>
    <property type="project" value="UniProtKB-UniRule"/>
</dbReference>
<feature type="domain" description="Cadherin" evidence="17">
    <location>
        <begin position="520"/>
        <end position="625"/>
    </location>
</feature>
<evidence type="ECO:0000259" key="17">
    <source>
        <dbReference type="PROSITE" id="PS50268"/>
    </source>
</evidence>
<dbReference type="FunFam" id="2.60.40.60:FF:000025">
    <property type="entry name" value="Calsyntenin 1"/>
    <property type="match status" value="1"/>
</dbReference>
<keyword evidence="5 14" id="KW-0106">Calcium</keyword>
<evidence type="ECO:0000256" key="12">
    <source>
        <dbReference type="ARBA" id="ARBA00035006"/>
    </source>
</evidence>
<dbReference type="PRINTS" id="PR00205">
    <property type="entry name" value="CADHERIN"/>
</dbReference>
<evidence type="ECO:0000256" key="4">
    <source>
        <dbReference type="ARBA" id="ARBA00022737"/>
    </source>
</evidence>
<accession>A0A4V6RG11</accession>
<evidence type="ECO:0000256" key="3">
    <source>
        <dbReference type="ARBA" id="ARBA00022729"/>
    </source>
</evidence>
<keyword evidence="6" id="KW-0130">Cell adhesion</keyword>
<keyword evidence="8" id="KW-0770">Synapse</keyword>
<dbReference type="Proteomes" id="UP000310200">
    <property type="component" value="Unassembled WGS sequence"/>
</dbReference>
<evidence type="ECO:0000256" key="16">
    <source>
        <dbReference type="SAM" id="Phobius"/>
    </source>
</evidence>
<dbReference type="CDD" id="cd11304">
    <property type="entry name" value="Cadherin_repeat"/>
    <property type="match status" value="2"/>
</dbReference>
<dbReference type="InterPro" id="IPR045588">
    <property type="entry name" value="CLSTN_C"/>
</dbReference>
<feature type="region of interest" description="Disordered" evidence="15">
    <location>
        <begin position="1261"/>
        <end position="1324"/>
    </location>
</feature>
<dbReference type="FunFam" id="2.60.40.60:FF:000285">
    <property type="entry name" value="Calsyntenin-1, isoform C"/>
    <property type="match status" value="1"/>
</dbReference>
<dbReference type="SUPFAM" id="SSF49899">
    <property type="entry name" value="Concanavalin A-like lectins/glucanases"/>
    <property type="match status" value="1"/>
</dbReference>
<feature type="compositionally biased region" description="Basic and acidic residues" evidence="15">
    <location>
        <begin position="1313"/>
        <end position="1324"/>
    </location>
</feature>
<evidence type="ECO:0000256" key="15">
    <source>
        <dbReference type="SAM" id="MobiDB-lite"/>
    </source>
</evidence>
<proteinExistence type="inferred from homology"/>
<sequence length="1324" mass="149187">MKAWQDAASLILAARHGQTYSRAVSPAVHNYQLLCLKRHQKSSFMPGLYVFPGGTVDPADANLKWREYFATFGLDNDRLVSLVPRTARTPSRPQIFRSRENELLREVSLRITAIRETFEECGILICRRNRDSGAPAGWAEHVSIPEDELQTWRTKVHNDATEFFNLCRKLECHPDLWALHEWRNWLTPTTTYDKRYDTAFYLTCVPYVPHAEYEAVEMEDLKWDTPERLCSTGITFPPPQQCEIARLTKIKNIDDLLDVAVERDREGMQFYLPVRMLMKDGVVHVLPGDTMYPKEVSLLEKQVIDKSEITMDELARITPIKNRMEFLDTRFNIIFTDNGEDNSVVFPKLCQISVKEKSTRNWSQKLSVKCNLVILGHTSVEKLTWRILVVDYRLKMPVLAINSIIMSHSPRLDLESLESGYHGLVKENETLVEVTPQIRALGTKVCSFRIANKHHGEAPFEIVLKEKGMAELRAFRVLNCEKRRNYKFDIAAVGCNGAQSENATVHITVVDVNEYAPQFLQPAYVSTVDEGRLYEEVVRVEASDRDCTPKFGDVCKYEILTADQPFIIDNEGAIRNTEPLDYERSHNYILSVVAYDCGMKQSAPAMVTVKVNRVCAPGWRGIPERVDYAAGVGSQPLLPSARLDLCDAPCILRNVRATLTLATDHIGKGCDRDTYGVRSQRKLCGASRDSVDLLPTPGPTTSWTATLSRDEGREADEIFEFDGVDSAAIVPNDVLEHSLAQKFTIGVWVKHRPRPRQDPHVKEHILCAADDHKMNRHHYALFIRNCRLILLLRRDFSEGDPNIFRAAEWRWKLGQVCDDKWHHYAIQVDFPRVNLYVDGEEWRADEKNPEVIDDWPLHPAKGVNTTLVVGACWQGSENKTKHHFRGYLAGLSVLVGRNEKPEVLSCLRRCQEGIHVPPMDLLQPGTQLLTNSDMTEVRIDGDNRTNVETLLRRIGYSNTRRFPTPGRRNFRLDTTIVCEGSENTPLPVPTVQSYVTVLPPPRPGITVNGTGYVAREYADFRLGVRVFPDARVTAGSAARLDACAVSVYPSLNPDHESLGLPGDALLAFHDISARVDRDGVVLSGADSPYNYQQLIRLIMYTNRKPAYYLDRVFKLTCSELSGRFASNEYVQTLAVIHPKEKTTVLPHTTSGEPPIARIIEPAPGHAQLSPHHADLTEEYATAALHEGSRTVSGTGGSHAVTIVAAACIGFLLLMAVVGAARVRGAAKRRRSAGDELAAETEMAWDDSGLAITVNPMDRLTEHDQHHQSQRDEDVDDSGSSDSEDASFRDDDLDSSDCENDCDLSNGRHRRHNSPHDLEWDHRDV</sequence>
<dbReference type="InterPro" id="IPR013320">
    <property type="entry name" value="ConA-like_dom_sf"/>
</dbReference>
<feature type="domain" description="Cadherin" evidence="17">
    <location>
        <begin position="448"/>
        <end position="519"/>
    </location>
</feature>
<dbReference type="SUPFAM" id="SSF49313">
    <property type="entry name" value="Cadherin-like"/>
    <property type="match status" value="2"/>
</dbReference>
<evidence type="ECO:0000256" key="7">
    <source>
        <dbReference type="ARBA" id="ARBA00022989"/>
    </source>
</evidence>
<keyword evidence="11" id="KW-0628">Postsynaptic cell membrane</keyword>
<dbReference type="InterPro" id="IPR015919">
    <property type="entry name" value="Cadherin-like_sf"/>
</dbReference>
<dbReference type="GO" id="GO:0007156">
    <property type="term" value="P:homophilic cell adhesion via plasma membrane adhesion molecules"/>
    <property type="evidence" value="ECO:0007669"/>
    <property type="project" value="InterPro"/>
</dbReference>
<dbReference type="Gene3D" id="2.60.120.200">
    <property type="match status" value="1"/>
</dbReference>
<dbReference type="FunFam" id="2.60.120.200:FF:000249">
    <property type="entry name" value="Calsyntenin-1, isoform C"/>
    <property type="match status" value="1"/>
</dbReference>
<evidence type="ECO:0000256" key="11">
    <source>
        <dbReference type="ARBA" id="ARBA00023257"/>
    </source>
</evidence>
<evidence type="ECO:0000256" key="6">
    <source>
        <dbReference type="ARBA" id="ARBA00022889"/>
    </source>
</evidence>
<dbReference type="Gene3D" id="2.60.40.60">
    <property type="entry name" value="Cadherins"/>
    <property type="match status" value="2"/>
</dbReference>
<evidence type="ECO:0000256" key="2">
    <source>
        <dbReference type="ARBA" id="ARBA00022692"/>
    </source>
</evidence>